<accession>A0AAE0DHL9</accession>
<gene>
    <name evidence="1" type="ORF">OEA41_008969</name>
</gene>
<dbReference type="EMBL" id="JASNWA010000009">
    <property type="protein sequence ID" value="KAK3169585.1"/>
    <property type="molecule type" value="Genomic_DNA"/>
</dbReference>
<evidence type="ECO:0000313" key="1">
    <source>
        <dbReference type="EMBL" id="KAK3169585.1"/>
    </source>
</evidence>
<keyword evidence="2" id="KW-1185">Reference proteome</keyword>
<reference evidence="1" key="1">
    <citation type="submission" date="2022-11" db="EMBL/GenBank/DDBJ databases">
        <title>Chromosomal genome sequence assembly and mating type (MAT) locus characterization of the leprose asexual lichenized fungus Lepraria neglecta (Nyl.) Erichsen.</title>
        <authorList>
            <person name="Allen J.L."/>
            <person name="Pfeffer B."/>
        </authorList>
    </citation>
    <scope>NUCLEOTIDE SEQUENCE</scope>
    <source>
        <strain evidence="1">Allen 5258</strain>
    </source>
</reference>
<dbReference type="Proteomes" id="UP001276659">
    <property type="component" value="Unassembled WGS sequence"/>
</dbReference>
<sequence length="370" mass="41118">MDAATAKHGEQASLIAVSTGNSPMNVENNGYGTSSSSSMMASPANNACNNRGNNVHVFKNIAVITDNFKGNYPCTITIGADENPNATAAVGPVFLPSARILTKSGRVIGLSAEIWCKIIGWAMTAAYGTVQLPCLTNQRYKPSVATSLLLVNHEFYREASKHLWKNTVIFQHYGSDIKPMVDALNLTSRRVNSSPAAEPVFQEVIFMIGGNGPVEFVEAKEQAFACALKTLRKPFHVQHLTIIIKQYTFDGHWQRAESRLQSFVHCLSKVKATETFTLMGCDTHLEHDVRAFPKHLNMNIQPFDMMFNPRHLERFPNGSFDYVDGNFACTYEPAKSANEVAQGCGQYIQDPFTEYHEFKKTDEGIELYPF</sequence>
<protein>
    <submittedName>
        <fullName evidence="1">Uncharacterized protein</fullName>
    </submittedName>
</protein>
<proteinExistence type="predicted"/>
<organism evidence="1 2">
    <name type="scientific">Lepraria neglecta</name>
    <dbReference type="NCBI Taxonomy" id="209136"/>
    <lineage>
        <taxon>Eukaryota</taxon>
        <taxon>Fungi</taxon>
        <taxon>Dikarya</taxon>
        <taxon>Ascomycota</taxon>
        <taxon>Pezizomycotina</taxon>
        <taxon>Lecanoromycetes</taxon>
        <taxon>OSLEUM clade</taxon>
        <taxon>Lecanoromycetidae</taxon>
        <taxon>Lecanorales</taxon>
        <taxon>Lecanorineae</taxon>
        <taxon>Stereocaulaceae</taxon>
        <taxon>Lepraria</taxon>
    </lineage>
</organism>
<dbReference type="AlphaFoldDB" id="A0AAE0DHL9"/>
<name>A0AAE0DHL9_9LECA</name>
<comment type="caution">
    <text evidence="1">The sequence shown here is derived from an EMBL/GenBank/DDBJ whole genome shotgun (WGS) entry which is preliminary data.</text>
</comment>
<evidence type="ECO:0000313" key="2">
    <source>
        <dbReference type="Proteomes" id="UP001276659"/>
    </source>
</evidence>